<dbReference type="SUPFAM" id="SSF64383">
    <property type="entry name" value="Cell-division protein ZipA, C-terminal domain"/>
    <property type="match status" value="1"/>
</dbReference>
<sequence length="366" mass="40754">MEITTIIGIVVAILIMFLGLRMILKKPSDAAPSLDSELHINEDCQKPVIPRHVRDQLQTDTAEAERVEPVFNTADVQLSEEDQKPEPKPVTSETVAAVEDASVLKAELKNSDESDLTSLQKTEDAAVLSEPALSENAVPKEDSAESETETQAVASQTETEQTISETDQTVTDTAEKESSEFSLNEHVEKAEITEFNDESSILDAHLYEQRIVDEESALSTAEDFIALNMYPERRVLAGDKALKVLLKYGLRFGEMACFHRYNEDGTKLLFSVLQITDEGAAGFDLENLSTEQVKGLAFFLALPHSDVQNAFDTMISISGLIAREIDGTVYDQNHLEFTPQLREHWRHQAIDYRHGQKDRSGQKTIA</sequence>
<reference evidence="14 16" key="3">
    <citation type="submission" date="2023-06" db="EMBL/GenBank/DDBJ databases">
        <title>Genomic Analysis of Acinetobacter Strains Recovered from South Australian Aquatic Samples provides Insights into the Circulation of Antibiotic Resistance determinants in the Environment.</title>
        <authorList>
            <person name="Tobin L."/>
            <person name="Jarocki V.M."/>
            <person name="Kenyon J."/>
            <person name="Drigo B."/>
            <person name="Donner E."/>
            <person name="Djordjevic S.P."/>
            <person name="Hamidian M."/>
        </authorList>
    </citation>
    <scope>NUCLEOTIDE SEQUENCE [LARGE SCALE GENOMIC DNA]</scope>
    <source>
        <strain evidence="14 16">SAAc652</strain>
    </source>
</reference>
<dbReference type="AlphaFoldDB" id="A0A3B7LTS3"/>
<reference evidence="15" key="1">
    <citation type="submission" date="2018-09" db="EMBL/GenBank/DDBJ databases">
        <title>The complete genome of Acinetobacter sp. strain WCHAc010005.</title>
        <authorList>
            <person name="Hu Y."/>
            <person name="Long H."/>
            <person name="Feng Y."/>
            <person name="Zong Z."/>
        </authorList>
    </citation>
    <scope>NUCLEOTIDE SEQUENCE [LARGE SCALE GENOMIC DNA]</scope>
    <source>
        <strain evidence="15">WCHAc010005</strain>
    </source>
</reference>
<keyword evidence="2 9" id="KW-0997">Cell inner membrane</keyword>
<dbReference type="RefSeq" id="WP_087513415.1">
    <property type="nucleotide sequence ID" value="NZ_CP032134.1"/>
</dbReference>
<dbReference type="SMART" id="SM00771">
    <property type="entry name" value="ZipA_C"/>
    <property type="match status" value="1"/>
</dbReference>
<evidence type="ECO:0000259" key="12">
    <source>
        <dbReference type="SMART" id="SM00771"/>
    </source>
</evidence>
<comment type="similarity">
    <text evidence="8">Belongs to the ZipA family.</text>
</comment>
<feature type="transmembrane region" description="Helical" evidence="11">
    <location>
        <begin position="6"/>
        <end position="24"/>
    </location>
</feature>
<accession>A0A3B7LTS3</accession>
<dbReference type="GO" id="GO:0032153">
    <property type="term" value="C:cell division site"/>
    <property type="evidence" value="ECO:0007669"/>
    <property type="project" value="TreeGrafter"/>
</dbReference>
<dbReference type="InterPro" id="IPR007449">
    <property type="entry name" value="ZipA_FtsZ-bd_C"/>
</dbReference>
<evidence type="ECO:0000313" key="16">
    <source>
        <dbReference type="Proteomes" id="UP001278188"/>
    </source>
</evidence>
<dbReference type="InterPro" id="IPR011919">
    <property type="entry name" value="Cell_div_ZipA"/>
</dbReference>
<keyword evidence="4 9" id="KW-0812">Transmembrane</keyword>
<dbReference type="Pfam" id="PF04354">
    <property type="entry name" value="ZipA_C"/>
    <property type="match status" value="1"/>
</dbReference>
<evidence type="ECO:0000256" key="7">
    <source>
        <dbReference type="ARBA" id="ARBA00023306"/>
    </source>
</evidence>
<dbReference type="InterPro" id="IPR036765">
    <property type="entry name" value="ZipA_FtsZ-bd_C_sf"/>
</dbReference>
<dbReference type="KEGG" id="achi:CDG60_04870"/>
<comment type="function">
    <text evidence="8">Essential cell division protein that stabilizes the FtsZ protofilaments by cross-linking them and that serves as a cytoplasmic membrane anchor for the Z ring. Also required for the recruitment to the septal ring of downstream cell division proteins.</text>
</comment>
<dbReference type="PANTHER" id="PTHR38685:SF1">
    <property type="entry name" value="CELL DIVISION PROTEIN ZIPA"/>
    <property type="match status" value="1"/>
</dbReference>
<organism evidence="13 15">
    <name type="scientific">Acinetobacter chinensis</name>
    <dbReference type="NCBI Taxonomy" id="2004650"/>
    <lineage>
        <taxon>Bacteria</taxon>
        <taxon>Pseudomonadati</taxon>
        <taxon>Pseudomonadota</taxon>
        <taxon>Gammaproteobacteria</taxon>
        <taxon>Moraxellales</taxon>
        <taxon>Moraxellaceae</taxon>
        <taxon>Acinetobacter</taxon>
    </lineage>
</organism>
<dbReference type="Proteomes" id="UP000263753">
    <property type="component" value="Chromosome"/>
</dbReference>
<dbReference type="GO" id="GO:0000917">
    <property type="term" value="P:division septum assembly"/>
    <property type="evidence" value="ECO:0007669"/>
    <property type="project" value="TreeGrafter"/>
</dbReference>
<feature type="region of interest" description="Disordered" evidence="10">
    <location>
        <begin position="108"/>
        <end position="185"/>
    </location>
</feature>
<dbReference type="Proteomes" id="UP001278188">
    <property type="component" value="Unassembled WGS sequence"/>
</dbReference>
<keyword evidence="6 9" id="KW-0472">Membrane</keyword>
<evidence type="ECO:0000256" key="2">
    <source>
        <dbReference type="ARBA" id="ARBA00022519"/>
    </source>
</evidence>
<feature type="domain" description="ZipA C-terminal FtsZ-binding" evidence="12">
    <location>
        <begin position="221"/>
        <end position="349"/>
    </location>
</feature>
<keyword evidence="16" id="KW-1185">Reference proteome</keyword>
<evidence type="ECO:0000256" key="3">
    <source>
        <dbReference type="ARBA" id="ARBA00022618"/>
    </source>
</evidence>
<evidence type="ECO:0000256" key="6">
    <source>
        <dbReference type="ARBA" id="ARBA00023136"/>
    </source>
</evidence>
<evidence type="ECO:0000313" key="15">
    <source>
        <dbReference type="Proteomes" id="UP000263753"/>
    </source>
</evidence>
<keyword evidence="1 9" id="KW-1003">Cell membrane</keyword>
<dbReference type="GO" id="GO:0005886">
    <property type="term" value="C:plasma membrane"/>
    <property type="evidence" value="ECO:0007669"/>
    <property type="project" value="UniProtKB-SubCell"/>
</dbReference>
<dbReference type="Gene3D" id="3.30.1400.10">
    <property type="entry name" value="ZipA, C-terminal FtsZ-binding domain"/>
    <property type="match status" value="1"/>
</dbReference>
<evidence type="ECO:0000256" key="5">
    <source>
        <dbReference type="ARBA" id="ARBA00022989"/>
    </source>
</evidence>
<gene>
    <name evidence="13" type="ORF">CDG60_04870</name>
    <name evidence="14" type="ORF">QR674_13415</name>
</gene>
<evidence type="ECO:0000256" key="10">
    <source>
        <dbReference type="SAM" id="MobiDB-lite"/>
    </source>
</evidence>
<proteinExistence type="inferred from homology"/>
<reference evidence="13" key="2">
    <citation type="journal article" date="2019" name="J. Microbiol.">
        <title>Acinetobacter chinensis, a novel Acinetobacter species, carrying blaNDM-1, recovered from hospital sewage.</title>
        <authorList>
            <person name="Hu Y."/>
            <person name="Feng Y."/>
            <person name="Qin J."/>
            <person name="Zhang X."/>
            <person name="Zong Z."/>
        </authorList>
    </citation>
    <scope>NUCLEOTIDE SEQUENCE</scope>
    <source>
        <strain evidence="13">WCHAc010005</strain>
    </source>
</reference>
<evidence type="ECO:0000256" key="4">
    <source>
        <dbReference type="ARBA" id="ARBA00022692"/>
    </source>
</evidence>
<evidence type="ECO:0000256" key="1">
    <source>
        <dbReference type="ARBA" id="ARBA00022475"/>
    </source>
</evidence>
<evidence type="ECO:0000313" key="13">
    <source>
        <dbReference type="EMBL" id="AXY55968.1"/>
    </source>
</evidence>
<comment type="subcellular location">
    <subcellularLocation>
        <location evidence="9">Cell inner membrane</location>
        <topology evidence="9">Single-pass type I membrane protein</topology>
    </subcellularLocation>
</comment>
<feature type="compositionally biased region" description="Low complexity" evidence="10">
    <location>
        <begin position="156"/>
        <end position="169"/>
    </location>
</feature>
<evidence type="ECO:0000256" key="11">
    <source>
        <dbReference type="SAM" id="Phobius"/>
    </source>
</evidence>
<keyword evidence="5 11" id="KW-1133">Transmembrane helix</keyword>
<keyword evidence="3 8" id="KW-0132">Cell division</keyword>
<protein>
    <recommendedName>
        <fullName evidence="8">Cell division protein ZipA</fullName>
    </recommendedName>
</protein>
<dbReference type="EMBL" id="CP032134">
    <property type="protein sequence ID" value="AXY55968.1"/>
    <property type="molecule type" value="Genomic_DNA"/>
</dbReference>
<dbReference type="PANTHER" id="PTHR38685">
    <property type="entry name" value="CELL DIVISION PROTEIN ZIPA"/>
    <property type="match status" value="1"/>
</dbReference>
<evidence type="ECO:0000256" key="9">
    <source>
        <dbReference type="RuleBase" id="RU003613"/>
    </source>
</evidence>
<evidence type="ECO:0000313" key="14">
    <source>
        <dbReference type="EMBL" id="MDV2469979.1"/>
    </source>
</evidence>
<dbReference type="EMBL" id="JASVDY010000005">
    <property type="protein sequence ID" value="MDV2469979.1"/>
    <property type="molecule type" value="Genomic_DNA"/>
</dbReference>
<name>A0A3B7LTS3_9GAMM</name>
<keyword evidence="7 8" id="KW-0131">Cell cycle</keyword>
<evidence type="ECO:0000256" key="8">
    <source>
        <dbReference type="RuleBase" id="RU003612"/>
    </source>
</evidence>
<feature type="compositionally biased region" description="Basic and acidic residues" evidence="10">
    <location>
        <begin position="173"/>
        <end position="185"/>
    </location>
</feature>
<feature type="region of interest" description="Disordered" evidence="10">
    <location>
        <begin position="74"/>
        <end position="95"/>
    </location>
</feature>